<proteinExistence type="predicted"/>
<evidence type="ECO:0000313" key="2">
    <source>
        <dbReference type="Proteomes" id="UP001165960"/>
    </source>
</evidence>
<dbReference type="EC" id="2.1.1.233" evidence="1"/>
<organism evidence="1 2">
    <name type="scientific">Entomophthora muscae</name>
    <dbReference type="NCBI Taxonomy" id="34485"/>
    <lineage>
        <taxon>Eukaryota</taxon>
        <taxon>Fungi</taxon>
        <taxon>Fungi incertae sedis</taxon>
        <taxon>Zoopagomycota</taxon>
        <taxon>Entomophthoromycotina</taxon>
        <taxon>Entomophthoromycetes</taxon>
        <taxon>Entomophthorales</taxon>
        <taxon>Entomophthoraceae</taxon>
        <taxon>Entomophthora</taxon>
    </lineage>
</organism>
<dbReference type="Proteomes" id="UP001165960">
    <property type="component" value="Unassembled WGS sequence"/>
</dbReference>
<keyword evidence="1" id="KW-0489">Methyltransferase</keyword>
<name>A0ACC2RFC9_9FUNG</name>
<comment type="caution">
    <text evidence="1">The sequence shown here is derived from an EMBL/GenBank/DDBJ whole genome shotgun (WGS) entry which is preliminary data.</text>
</comment>
<keyword evidence="2" id="KW-1185">Reference proteome</keyword>
<gene>
    <name evidence="1" type="primary">PPM1_4</name>
    <name evidence="1" type="ORF">DSO57_1031280</name>
</gene>
<sequence>MSDIKPRNPFSSQDSFSERISDSDKPVKDTFQDALSSRCSAASKGYLVDPYVSLFGLFQKKTPMINRGTYIRTRAVDDLVHKFLTSGVTKSQNTQIISFGAGMDTRYFNLLDDKSLEMDKVSYFEVDFPEIVQQKSQIISKNPELNSKLLNPDFDPVSCILNSQHFKLSAGDLRLFNEELVPKLISLGFDSSIPSLFIAECVFVYIEPEKVDEILKWISSSTTFSVMVSYEQVLSNSSFGKMMISNLQMRGIKLKGLEKYPNLQSQKERYLRQGWSLAENKTIWEIEKKVIPPSEISRINKIEQLDEIEEWMLLSSHYSVLIALTHNHSTYSNEELASFLTFSAS</sequence>
<evidence type="ECO:0000313" key="1">
    <source>
        <dbReference type="EMBL" id="KAJ9048798.1"/>
    </source>
</evidence>
<keyword evidence="1" id="KW-0808">Transferase</keyword>
<accession>A0ACC2RFC9</accession>
<dbReference type="EMBL" id="QTSX02007323">
    <property type="protein sequence ID" value="KAJ9048798.1"/>
    <property type="molecule type" value="Genomic_DNA"/>
</dbReference>
<reference evidence="1" key="1">
    <citation type="submission" date="2022-04" db="EMBL/GenBank/DDBJ databases">
        <title>Genome of the entomopathogenic fungus Entomophthora muscae.</title>
        <authorList>
            <person name="Elya C."/>
            <person name="Lovett B.R."/>
            <person name="Lee E."/>
            <person name="Macias A.M."/>
            <person name="Hajek A.E."/>
            <person name="De Bivort B.L."/>
            <person name="Kasson M.T."/>
            <person name="De Fine Licht H.H."/>
            <person name="Stajich J.E."/>
        </authorList>
    </citation>
    <scope>NUCLEOTIDE SEQUENCE</scope>
    <source>
        <strain evidence="1">Berkeley</strain>
    </source>
</reference>
<protein>
    <submittedName>
        <fullName evidence="1">Carboxy methyl transferase for protein phosphatase 2A</fullName>
        <ecNumber evidence="1">2.1.1.233</ecNumber>
    </submittedName>
</protein>